<dbReference type="OrthoDB" id="1663137at2759"/>
<evidence type="ECO:0000259" key="6">
    <source>
        <dbReference type="Pfam" id="PF00724"/>
    </source>
</evidence>
<evidence type="ECO:0000313" key="8">
    <source>
        <dbReference type="Proteomes" id="UP000326396"/>
    </source>
</evidence>
<evidence type="ECO:0000256" key="5">
    <source>
        <dbReference type="ARBA" id="ARBA00022857"/>
    </source>
</evidence>
<evidence type="ECO:0000256" key="4">
    <source>
        <dbReference type="ARBA" id="ARBA00022643"/>
    </source>
</evidence>
<comment type="similarity">
    <text evidence="2">Belongs to the NADH:flavin oxidoreductase/NADH oxidase family.</text>
</comment>
<dbReference type="AlphaFoldDB" id="A0A5N6PYN9"/>
<accession>A0A5N6PYN9</accession>
<dbReference type="InterPro" id="IPR001155">
    <property type="entry name" value="OxRdtase_FMN_N"/>
</dbReference>
<dbReference type="InterPro" id="IPR013785">
    <property type="entry name" value="Aldolase_TIM"/>
</dbReference>
<gene>
    <name evidence="7" type="ORF">E3N88_00143</name>
</gene>
<dbReference type="GO" id="GO:0016491">
    <property type="term" value="F:oxidoreductase activity"/>
    <property type="evidence" value="ECO:0007669"/>
    <property type="project" value="InterPro"/>
</dbReference>
<protein>
    <recommendedName>
        <fullName evidence="6">NADH:flavin oxidoreductase/NADH oxidase N-terminal domain-containing protein</fullName>
    </recommendedName>
</protein>
<organism evidence="7 8">
    <name type="scientific">Mikania micrantha</name>
    <name type="common">bitter vine</name>
    <dbReference type="NCBI Taxonomy" id="192012"/>
    <lineage>
        <taxon>Eukaryota</taxon>
        <taxon>Viridiplantae</taxon>
        <taxon>Streptophyta</taxon>
        <taxon>Embryophyta</taxon>
        <taxon>Tracheophyta</taxon>
        <taxon>Spermatophyta</taxon>
        <taxon>Magnoliopsida</taxon>
        <taxon>eudicotyledons</taxon>
        <taxon>Gunneridae</taxon>
        <taxon>Pentapetalae</taxon>
        <taxon>asterids</taxon>
        <taxon>campanulids</taxon>
        <taxon>Asterales</taxon>
        <taxon>Asteraceae</taxon>
        <taxon>Asteroideae</taxon>
        <taxon>Heliantheae alliance</taxon>
        <taxon>Eupatorieae</taxon>
        <taxon>Mikania</taxon>
    </lineage>
</organism>
<evidence type="ECO:0000256" key="2">
    <source>
        <dbReference type="ARBA" id="ARBA00005979"/>
    </source>
</evidence>
<reference evidence="7 8" key="1">
    <citation type="submission" date="2019-05" db="EMBL/GenBank/DDBJ databases">
        <title>Mikania micrantha, genome provides insights into the molecular mechanism of rapid growth.</title>
        <authorList>
            <person name="Liu B."/>
        </authorList>
    </citation>
    <scope>NUCLEOTIDE SEQUENCE [LARGE SCALE GENOMIC DNA]</scope>
    <source>
        <strain evidence="7">NLD-2019</strain>
        <tissue evidence="7">Leaf</tissue>
    </source>
</reference>
<feature type="domain" description="NADH:flavin oxidoreductase/NADH oxidase N-terminal" evidence="6">
    <location>
        <begin position="96"/>
        <end position="295"/>
    </location>
</feature>
<evidence type="ECO:0000256" key="3">
    <source>
        <dbReference type="ARBA" id="ARBA00022630"/>
    </source>
</evidence>
<keyword evidence="3" id="KW-0285">Flavoprotein</keyword>
<evidence type="ECO:0000313" key="7">
    <source>
        <dbReference type="EMBL" id="KAD7477007.1"/>
    </source>
</evidence>
<dbReference type="Gene3D" id="3.20.20.70">
    <property type="entry name" value="Aldolase class I"/>
    <property type="match status" value="2"/>
</dbReference>
<name>A0A5N6PYN9_9ASTR</name>
<dbReference type="Pfam" id="PF00724">
    <property type="entry name" value="Oxidored_FMN"/>
    <property type="match status" value="2"/>
</dbReference>
<comment type="cofactor">
    <cofactor evidence="1">
        <name>FMN</name>
        <dbReference type="ChEBI" id="CHEBI:58210"/>
    </cofactor>
</comment>
<keyword evidence="5" id="KW-0521">NADP</keyword>
<proteinExistence type="inferred from homology"/>
<dbReference type="EMBL" id="SZYD01000001">
    <property type="protein sequence ID" value="KAD7477007.1"/>
    <property type="molecule type" value="Genomic_DNA"/>
</dbReference>
<keyword evidence="8" id="KW-1185">Reference proteome</keyword>
<feature type="domain" description="NADH:flavin oxidoreductase/NADH oxidase N-terminal" evidence="6">
    <location>
        <begin position="15"/>
        <end position="79"/>
    </location>
</feature>
<dbReference type="Proteomes" id="UP000326396">
    <property type="component" value="Linkage Group LG1"/>
</dbReference>
<evidence type="ECO:0000256" key="1">
    <source>
        <dbReference type="ARBA" id="ARBA00001917"/>
    </source>
</evidence>
<dbReference type="InterPro" id="IPR045247">
    <property type="entry name" value="Oye-like"/>
</dbReference>
<comment type="caution">
    <text evidence="7">The sequence shown here is derived from an EMBL/GenBank/DDBJ whole genome shotgun (WGS) entry which is preliminary data.</text>
</comment>
<dbReference type="SUPFAM" id="SSF51395">
    <property type="entry name" value="FMN-linked oxidoreductases"/>
    <property type="match status" value="1"/>
</dbReference>
<keyword evidence="4" id="KW-0288">FMN</keyword>
<sequence>MEKEKEPTLNGAIPLLTPYPMNIFHLSHRVVLAPMSRLRSYNFTPQTHAILYYKQRTTNGGLMISEASGISETAQGTDKPIRKQQFIGGSKGADSEYSTPHSLTIYEISCVINDFRIAARNAIKAGFDGVEIHGANGYIVDQFLKDQVNDRTDEYGGSIQNRCRFALELVQAISDEIGPERLGMRLSPFADYNESGDSDPHSLGVFMAESLSQLGIAYCHVIEPRMVTQFGKAETRNSLDSMRKAFKGTFIVAGGYYDRDEANRVIENDEADLVAFGRAFLANPDLPRRFRLNAPLNIYDRSTFYTDDPVVGYTDYPFLED</sequence>
<dbReference type="GO" id="GO:0010181">
    <property type="term" value="F:FMN binding"/>
    <property type="evidence" value="ECO:0007669"/>
    <property type="project" value="InterPro"/>
</dbReference>
<dbReference type="PANTHER" id="PTHR22893:SF62">
    <property type="entry name" value="12-OXOPHYTODIENOATE REDUCTASE-LIKE PROTEIN"/>
    <property type="match status" value="1"/>
</dbReference>
<dbReference type="PANTHER" id="PTHR22893">
    <property type="entry name" value="NADH OXIDOREDUCTASE-RELATED"/>
    <property type="match status" value="1"/>
</dbReference>